<dbReference type="Proteomes" id="UP000000263">
    <property type="component" value="Chromosome"/>
</dbReference>
<sequence>MNWIIWLIPAFPLLGFLLNMLMVRRERDAGMLAAAMVGLSFVATIVAMALLESAPADAKRLTWTLWEWISIADFRVAFGLLFDPLTAVMALLITGVGGLIHIYSIGYMHGDVRPVRFFAFMNLFVFAMLMLVMADNLLLLFLGWEGVGLCSFLLIGHYFDRRTVPPGINPSDAAVKAFVVNRVGDAAMLAALFAIVTNVGTLSFYDNPQLGIGGYLDQAIIIAGETVDLGAFGQLPLIAGITLLMLVAVAGKSAQLPLFTWLPDAMAGPTPVSALIHAATMVTSGVYLIVRNHTLFDQPASAAPWVLVIGVMTAFIGATAAVAQLDIKRVLAYSTVSQLGYMVAAVGMGAYVAGMYHLLTHGLFKALLFLAAGSVIHGIGGHQDMRRMGGLRDNLPMTFRLYLIGALALSGIFPLAGFWSKDEIIAHAWFDARSPLAAIILILTSAVTAFYMGRQIGMVFFGRPRDPAMHAHESGAMMRWPMVALAGGAVIGGLINFPGLHWLNSYLRPVLQEPEVIYTFGMGILATITTLVSAGAGYLGWKTYARDLEPRIRIGKDDPAFRYLGDLWRGMEIGWGLDWLYQRVFVRPYRTASVFLSQVVDREGIDGVLVGGTARGLMRLAQGLRLVQTGYVRTYALMFLVGVIIVVAFFALRG</sequence>
<dbReference type="PANTHER" id="PTHR42829">
    <property type="entry name" value="NADH-UBIQUINONE OXIDOREDUCTASE CHAIN 5"/>
    <property type="match status" value="1"/>
</dbReference>
<feature type="domain" description="NADH:quinone oxidoreductase/Mrp antiporter transmembrane" evidence="7">
    <location>
        <begin position="134"/>
        <end position="444"/>
    </location>
</feature>
<proteinExistence type="predicted"/>
<feature type="transmembrane region" description="Helical" evidence="6">
    <location>
        <begin position="516"/>
        <end position="541"/>
    </location>
</feature>
<evidence type="ECO:0000259" key="8">
    <source>
        <dbReference type="Pfam" id="PF00662"/>
    </source>
</evidence>
<evidence type="ECO:0000256" key="4">
    <source>
        <dbReference type="ARBA" id="ARBA00023136"/>
    </source>
</evidence>
<comment type="subcellular location">
    <subcellularLocation>
        <location evidence="1">Endomembrane system</location>
        <topology evidence="1">Multi-pass membrane protein</topology>
    </subcellularLocation>
    <subcellularLocation>
        <location evidence="5">Membrane</location>
        <topology evidence="5">Multi-pass membrane protein</topology>
    </subcellularLocation>
</comment>
<dbReference type="NCBIfam" id="TIGR01974">
    <property type="entry name" value="NDH_I_L"/>
    <property type="match status" value="1"/>
</dbReference>
<dbReference type="AlphaFoldDB" id="A7NPD8"/>
<feature type="transmembrane region" description="Helical" evidence="6">
    <location>
        <begin position="634"/>
        <end position="652"/>
    </location>
</feature>
<evidence type="ECO:0000259" key="7">
    <source>
        <dbReference type="Pfam" id="PF00361"/>
    </source>
</evidence>
<feature type="transmembrane region" description="Helical" evidence="6">
    <location>
        <begin position="482"/>
        <end position="504"/>
    </location>
</feature>
<dbReference type="PRINTS" id="PR01435">
    <property type="entry name" value="NPOXDRDTASE5"/>
</dbReference>
<dbReference type="EMBL" id="CP000804">
    <property type="protein sequence ID" value="ABU59434.1"/>
    <property type="molecule type" value="Genomic_DNA"/>
</dbReference>
<dbReference type="EC" id="1.6.99.5" evidence="9"/>
<dbReference type="Gene3D" id="1.20.5.2700">
    <property type="match status" value="1"/>
</dbReference>
<dbReference type="InterPro" id="IPR018393">
    <property type="entry name" value="NADHpl_OxRdtase_5_subgr"/>
</dbReference>
<accession>A7NPD8</accession>
<dbReference type="Pfam" id="PF00361">
    <property type="entry name" value="Proton_antipo_M"/>
    <property type="match status" value="1"/>
</dbReference>
<feature type="transmembrane region" description="Helical" evidence="6">
    <location>
        <begin position="231"/>
        <end position="251"/>
    </location>
</feature>
<dbReference type="Pfam" id="PF00662">
    <property type="entry name" value="Proton_antipo_N"/>
    <property type="match status" value="1"/>
</dbReference>
<dbReference type="InterPro" id="IPR001750">
    <property type="entry name" value="ND/Mrp_TM"/>
</dbReference>
<reference evidence="9 10" key="1">
    <citation type="submission" date="2007-08" db="EMBL/GenBank/DDBJ databases">
        <title>Complete sequence of Roseiflexus castenholzii DSM 13941.</title>
        <authorList>
            <consortium name="US DOE Joint Genome Institute"/>
            <person name="Copeland A."/>
            <person name="Lucas S."/>
            <person name="Lapidus A."/>
            <person name="Barry K."/>
            <person name="Glavina del Rio T."/>
            <person name="Dalin E."/>
            <person name="Tice H."/>
            <person name="Pitluck S."/>
            <person name="Thompson L.S."/>
            <person name="Brettin T."/>
            <person name="Bruce D."/>
            <person name="Detter J.C."/>
            <person name="Han C."/>
            <person name="Tapia R."/>
            <person name="Schmutz J."/>
            <person name="Larimer F."/>
            <person name="Land M."/>
            <person name="Hauser L."/>
            <person name="Kyrpides N."/>
            <person name="Mikhailova N."/>
            <person name="Bryant D.A."/>
            <person name="Hanada S."/>
            <person name="Tsukatani Y."/>
            <person name="Richardson P."/>
        </authorList>
    </citation>
    <scope>NUCLEOTIDE SEQUENCE [LARGE SCALE GENOMIC DNA]</scope>
    <source>
        <strain evidence="10">DSM 13941 / HLO8</strain>
    </source>
</reference>
<evidence type="ECO:0000256" key="1">
    <source>
        <dbReference type="ARBA" id="ARBA00004127"/>
    </source>
</evidence>
<feature type="transmembrane region" description="Helical" evidence="6">
    <location>
        <begin position="85"/>
        <end position="103"/>
    </location>
</feature>
<dbReference type="GO" id="GO:0016020">
    <property type="term" value="C:membrane"/>
    <property type="evidence" value="ECO:0007669"/>
    <property type="project" value="UniProtKB-SubCell"/>
</dbReference>
<feature type="transmembrane region" description="Helical" evidence="6">
    <location>
        <begin position="330"/>
        <end position="352"/>
    </location>
</feature>
<dbReference type="NCBIfam" id="NF005141">
    <property type="entry name" value="PRK06590.1"/>
    <property type="match status" value="1"/>
</dbReference>
<evidence type="ECO:0000256" key="6">
    <source>
        <dbReference type="SAM" id="Phobius"/>
    </source>
</evidence>
<evidence type="ECO:0000313" key="10">
    <source>
        <dbReference type="Proteomes" id="UP000000263"/>
    </source>
</evidence>
<feature type="transmembrane region" description="Helical" evidence="6">
    <location>
        <begin position="186"/>
        <end position="205"/>
    </location>
</feature>
<dbReference type="PANTHER" id="PTHR42829:SF2">
    <property type="entry name" value="NADH-UBIQUINONE OXIDOREDUCTASE CHAIN 5"/>
    <property type="match status" value="1"/>
</dbReference>
<dbReference type="STRING" id="383372.Rcas_3384"/>
<dbReference type="InterPro" id="IPR001516">
    <property type="entry name" value="Proton_antipo_N"/>
</dbReference>
<feature type="transmembrane region" description="Helical" evidence="6">
    <location>
        <begin position="6"/>
        <end position="23"/>
    </location>
</feature>
<feature type="transmembrane region" description="Helical" evidence="6">
    <location>
        <begin position="358"/>
        <end position="380"/>
    </location>
</feature>
<dbReference type="HOGENOM" id="CLU_007100_6_0_0"/>
<feature type="transmembrane region" description="Helical" evidence="6">
    <location>
        <begin position="115"/>
        <end position="133"/>
    </location>
</feature>
<evidence type="ECO:0000256" key="3">
    <source>
        <dbReference type="ARBA" id="ARBA00022989"/>
    </source>
</evidence>
<dbReference type="GO" id="GO:0015990">
    <property type="term" value="P:electron transport coupled proton transport"/>
    <property type="evidence" value="ECO:0007669"/>
    <property type="project" value="TreeGrafter"/>
</dbReference>
<evidence type="ECO:0000256" key="5">
    <source>
        <dbReference type="RuleBase" id="RU000320"/>
    </source>
</evidence>
<feature type="transmembrane region" description="Helical" evidence="6">
    <location>
        <begin position="272"/>
        <end position="290"/>
    </location>
</feature>
<organism evidence="9 10">
    <name type="scientific">Roseiflexus castenholzii (strain DSM 13941 / HLO8)</name>
    <dbReference type="NCBI Taxonomy" id="383372"/>
    <lineage>
        <taxon>Bacteria</taxon>
        <taxon>Bacillati</taxon>
        <taxon>Chloroflexota</taxon>
        <taxon>Chloroflexia</taxon>
        <taxon>Chloroflexales</taxon>
        <taxon>Roseiflexineae</taxon>
        <taxon>Roseiflexaceae</taxon>
        <taxon>Roseiflexus</taxon>
    </lineage>
</organism>
<feature type="domain" description="NADH-Ubiquinone oxidoreductase (complex I) chain 5 N-terminal" evidence="8">
    <location>
        <begin position="68"/>
        <end position="118"/>
    </location>
</feature>
<feature type="transmembrane region" description="Helical" evidence="6">
    <location>
        <begin position="139"/>
        <end position="159"/>
    </location>
</feature>
<dbReference type="GO" id="GO:0003954">
    <property type="term" value="F:NADH dehydrogenase activity"/>
    <property type="evidence" value="ECO:0007669"/>
    <property type="project" value="TreeGrafter"/>
</dbReference>
<feature type="transmembrane region" description="Helical" evidence="6">
    <location>
        <begin position="401"/>
        <end position="419"/>
    </location>
</feature>
<dbReference type="OrthoDB" id="9807568at2"/>
<dbReference type="GO" id="GO:0012505">
    <property type="term" value="C:endomembrane system"/>
    <property type="evidence" value="ECO:0007669"/>
    <property type="project" value="UniProtKB-SubCell"/>
</dbReference>
<feature type="transmembrane region" description="Helical" evidence="6">
    <location>
        <begin position="302"/>
        <end position="323"/>
    </location>
</feature>
<dbReference type="PRINTS" id="PR01434">
    <property type="entry name" value="NADHDHGNASE5"/>
</dbReference>
<keyword evidence="2 5" id="KW-0812">Transmembrane</keyword>
<keyword evidence="4 6" id="KW-0472">Membrane</keyword>
<protein>
    <submittedName>
        <fullName evidence="9">Proton-translocating NADH-quinone oxidoreductase, chain L</fullName>
        <ecNumber evidence="9">1.6.99.5</ecNumber>
    </submittedName>
</protein>
<dbReference type="RefSeq" id="WP_012121858.1">
    <property type="nucleotide sequence ID" value="NC_009767.1"/>
</dbReference>
<dbReference type="GO" id="GO:0008137">
    <property type="term" value="F:NADH dehydrogenase (ubiquinone) activity"/>
    <property type="evidence" value="ECO:0007669"/>
    <property type="project" value="InterPro"/>
</dbReference>
<keyword evidence="10" id="KW-1185">Reference proteome</keyword>
<keyword evidence="9" id="KW-0560">Oxidoreductase</keyword>
<feature type="transmembrane region" description="Helical" evidence="6">
    <location>
        <begin position="30"/>
        <end position="51"/>
    </location>
</feature>
<gene>
    <name evidence="9" type="ordered locus">Rcas_3384</name>
</gene>
<dbReference type="GO" id="GO:0042773">
    <property type="term" value="P:ATP synthesis coupled electron transport"/>
    <property type="evidence" value="ECO:0007669"/>
    <property type="project" value="InterPro"/>
</dbReference>
<keyword evidence="3 6" id="KW-1133">Transmembrane helix</keyword>
<dbReference type="InterPro" id="IPR003945">
    <property type="entry name" value="NU5C-like"/>
</dbReference>
<dbReference type="KEGG" id="rca:Rcas_3384"/>
<evidence type="ECO:0000256" key="2">
    <source>
        <dbReference type="ARBA" id="ARBA00022692"/>
    </source>
</evidence>
<name>A7NPD8_ROSCS</name>
<dbReference type="eggNOG" id="COG1009">
    <property type="taxonomic scope" value="Bacteria"/>
</dbReference>
<evidence type="ECO:0000313" key="9">
    <source>
        <dbReference type="EMBL" id="ABU59434.1"/>
    </source>
</evidence>
<feature type="transmembrane region" description="Helical" evidence="6">
    <location>
        <begin position="439"/>
        <end position="461"/>
    </location>
</feature>